<feature type="non-terminal residue" evidence="3">
    <location>
        <position position="1"/>
    </location>
</feature>
<evidence type="ECO:0000313" key="3">
    <source>
        <dbReference type="EMBL" id="JAT60148.1"/>
    </source>
</evidence>
<dbReference type="EMBL" id="GDJX01007788">
    <property type="protein sequence ID" value="JAT60148.1"/>
    <property type="molecule type" value="Transcribed_RNA"/>
</dbReference>
<keyword evidence="3" id="KW-0418">Kinase</keyword>
<gene>
    <name evidence="3" type="primary">nadkd1_1</name>
    <name evidence="3" type="ORF">g.31778</name>
</gene>
<organism evidence="3">
    <name type="scientific">Anthurium amnicola</name>
    <dbReference type="NCBI Taxonomy" id="1678845"/>
    <lineage>
        <taxon>Eukaryota</taxon>
        <taxon>Viridiplantae</taxon>
        <taxon>Streptophyta</taxon>
        <taxon>Embryophyta</taxon>
        <taxon>Tracheophyta</taxon>
        <taxon>Spermatophyta</taxon>
        <taxon>Magnoliopsida</taxon>
        <taxon>Liliopsida</taxon>
        <taxon>Araceae</taxon>
        <taxon>Pothoideae</taxon>
        <taxon>Potheae</taxon>
        <taxon>Anthurium</taxon>
    </lineage>
</organism>
<accession>A0A1D1YZR9</accession>
<dbReference type="PANTHER" id="PTHR33698:SF6">
    <property type="entry name" value="TRANSMEMBRANE PROTEIN"/>
    <property type="match status" value="1"/>
</dbReference>
<reference evidence="3" key="1">
    <citation type="submission" date="2015-07" db="EMBL/GenBank/DDBJ databases">
        <title>Transcriptome Assembly of Anthurium amnicola.</title>
        <authorList>
            <person name="Suzuki J."/>
        </authorList>
    </citation>
    <scope>NUCLEOTIDE SEQUENCE</scope>
</reference>
<keyword evidence="2" id="KW-0812">Transmembrane</keyword>
<protein>
    <submittedName>
        <fullName evidence="3">NAD kinase domain-containing protein 1</fullName>
    </submittedName>
</protein>
<keyword evidence="2" id="KW-1133">Transmembrane helix</keyword>
<proteinExistence type="predicted"/>
<evidence type="ECO:0000256" key="1">
    <source>
        <dbReference type="SAM" id="MobiDB-lite"/>
    </source>
</evidence>
<evidence type="ECO:0000256" key="2">
    <source>
        <dbReference type="SAM" id="Phobius"/>
    </source>
</evidence>
<name>A0A1D1YZR9_9ARAE</name>
<keyword evidence="3" id="KW-0808">Transferase</keyword>
<sequence>TSHAHSSLPVLIPTMELSSSLTWGVSIRTPAGAAGRSRLPTGRRSTQPPSRLPNPSGLRRTKMATSSREQYLLVTRCTQSTRPSAGAGEDGRPTSETTPELYTEIKNIDVGQASDLVVEEAKKRAMELFSSLSGLVGNNVEFVIKPTREDGTDVGVTCRLDWKKNLPLWKGSSLYTAHTYRGRTSISNVEAIFEPIIHNEALRLVFMGCLEPLLNQTAAGKVLLGEGKTRLMWSLVLLLATAVCFMLTKRFPHNK</sequence>
<dbReference type="AlphaFoldDB" id="A0A1D1YZR9"/>
<keyword evidence="2" id="KW-0472">Membrane</keyword>
<dbReference type="GO" id="GO:0016301">
    <property type="term" value="F:kinase activity"/>
    <property type="evidence" value="ECO:0007669"/>
    <property type="project" value="UniProtKB-KW"/>
</dbReference>
<feature type="transmembrane region" description="Helical" evidence="2">
    <location>
        <begin position="231"/>
        <end position="248"/>
    </location>
</feature>
<dbReference type="PANTHER" id="PTHR33698">
    <property type="entry name" value="NUCLEAR TRANSPORT FACTOR 2 (NTF2)-LIKE PROTEIN"/>
    <property type="match status" value="1"/>
</dbReference>
<feature type="region of interest" description="Disordered" evidence="1">
    <location>
        <begin position="32"/>
        <end position="97"/>
    </location>
</feature>